<protein>
    <submittedName>
        <fullName evidence="1">ADAM metallopeptidase with thrombospondin type 1 motif, 6</fullName>
    </submittedName>
</protein>
<reference evidence="1" key="2">
    <citation type="submission" date="2016-06" db="EMBL/GenBank/DDBJ databases">
        <title>The genome of a short-lived fish provides insights into sex chromosome evolution and the genetic control of aging.</title>
        <authorList>
            <person name="Reichwald K."/>
            <person name="Felder M."/>
            <person name="Petzold A."/>
            <person name="Koch P."/>
            <person name="Groth M."/>
            <person name="Platzer M."/>
        </authorList>
    </citation>
    <scope>NUCLEOTIDE SEQUENCE</scope>
    <source>
        <tissue evidence="1">Brain</tissue>
    </source>
</reference>
<proteinExistence type="predicted"/>
<gene>
    <name evidence="1" type="primary">ADAMTS6</name>
</gene>
<reference evidence="1" key="1">
    <citation type="submission" date="2016-05" db="EMBL/GenBank/DDBJ databases">
        <authorList>
            <person name="Lavstsen T."/>
            <person name="Jespersen J.S."/>
        </authorList>
    </citation>
    <scope>NUCLEOTIDE SEQUENCE</scope>
    <source>
        <tissue evidence="1">Brain</tissue>
    </source>
</reference>
<organism evidence="1">
    <name type="scientific">Iconisemion striatum</name>
    <dbReference type="NCBI Taxonomy" id="60296"/>
    <lineage>
        <taxon>Eukaryota</taxon>
        <taxon>Metazoa</taxon>
        <taxon>Chordata</taxon>
        <taxon>Craniata</taxon>
        <taxon>Vertebrata</taxon>
        <taxon>Euteleostomi</taxon>
        <taxon>Actinopterygii</taxon>
        <taxon>Neopterygii</taxon>
        <taxon>Teleostei</taxon>
        <taxon>Neoteleostei</taxon>
        <taxon>Acanthomorphata</taxon>
        <taxon>Ovalentaria</taxon>
        <taxon>Atherinomorphae</taxon>
        <taxon>Cyprinodontiformes</taxon>
        <taxon>Nothobranchiidae</taxon>
        <taxon>Iconisemion</taxon>
    </lineage>
</organism>
<accession>A0A1A7WYX4</accession>
<dbReference type="AlphaFoldDB" id="A0A1A7WYX4"/>
<sequence length="45" mass="5214">QFPNLQLNYSRPPPLSVLCIYCTTQQKYCPRTSLLNNSLLLWKGT</sequence>
<feature type="non-terminal residue" evidence="1">
    <location>
        <position position="1"/>
    </location>
</feature>
<dbReference type="EMBL" id="HADW01009516">
    <property type="protein sequence ID" value="SBP10916.1"/>
    <property type="molecule type" value="Transcribed_RNA"/>
</dbReference>
<evidence type="ECO:0000313" key="1">
    <source>
        <dbReference type="EMBL" id="SBP10916.1"/>
    </source>
</evidence>
<name>A0A1A7WYX4_9TELE</name>